<feature type="domain" description="NACHT" evidence="2">
    <location>
        <begin position="28"/>
        <end position="140"/>
    </location>
</feature>
<feature type="region of interest" description="Disordered" evidence="1">
    <location>
        <begin position="1"/>
        <end position="28"/>
    </location>
</feature>
<reference evidence="3" key="1">
    <citation type="submission" date="2025-08" db="UniProtKB">
        <authorList>
            <consortium name="Ensembl"/>
        </authorList>
    </citation>
    <scope>IDENTIFICATION</scope>
</reference>
<dbReference type="GO" id="GO:0097196">
    <property type="term" value="C:Shu complex"/>
    <property type="evidence" value="ECO:0007669"/>
    <property type="project" value="TreeGrafter"/>
</dbReference>
<reference evidence="3" key="2">
    <citation type="submission" date="2025-09" db="UniProtKB">
        <authorList>
            <consortium name="Ensembl"/>
        </authorList>
    </citation>
    <scope>IDENTIFICATION</scope>
</reference>
<dbReference type="GO" id="GO:0003697">
    <property type="term" value="F:single-stranded DNA binding"/>
    <property type="evidence" value="ECO:0007669"/>
    <property type="project" value="TreeGrafter"/>
</dbReference>
<keyword evidence="4" id="KW-1185">Reference proteome</keyword>
<dbReference type="Ensembl" id="ENSNGAT00000017207.1">
    <property type="protein sequence ID" value="ENSNGAP00000011656.1"/>
    <property type="gene ID" value="ENSNGAG00000013744.1"/>
</dbReference>
<dbReference type="InterPro" id="IPR027417">
    <property type="entry name" value="P-loop_NTPase"/>
</dbReference>
<evidence type="ECO:0000313" key="4">
    <source>
        <dbReference type="Proteomes" id="UP000694381"/>
    </source>
</evidence>
<name>A0A8C6R1F8_NANGA</name>
<dbReference type="OMA" id="FPAQCHI"/>
<dbReference type="PANTHER" id="PTHR28653:SF1">
    <property type="entry name" value="ATPASE SWSAP1"/>
    <property type="match status" value="1"/>
</dbReference>
<dbReference type="Proteomes" id="UP000694381">
    <property type="component" value="Unassembled WGS sequence"/>
</dbReference>
<sequence length="196" mass="20927">MAETLRRVLSGGNAAGTGEDTTAESGPPVLLLGAQGSGKTSLMFATALEAAGEGCGPVLFLTRRPLQRLPRSTRAAREPLRLQKVRFQYPPSTLELLQLLASTHEVPGPAPCLLLLDGLEEYLAEDPGTQEAAYLAALLLDTAAYFSHRLGSNRSCGLMVALETQVEADGADAPQLTLLQRTYMVQGENQLPQRVI</sequence>
<dbReference type="Gene3D" id="3.40.50.300">
    <property type="entry name" value="P-loop containing nucleotide triphosphate hydrolases"/>
    <property type="match status" value="1"/>
</dbReference>
<evidence type="ECO:0000313" key="3">
    <source>
        <dbReference type="Ensembl" id="ENSNGAP00000011656.1"/>
    </source>
</evidence>
<dbReference type="PANTHER" id="PTHR28653">
    <property type="match status" value="1"/>
</dbReference>
<dbReference type="GeneTree" id="ENSGT00390000007170"/>
<protein>
    <recommendedName>
        <fullName evidence="2">NACHT domain-containing protein</fullName>
    </recommendedName>
</protein>
<dbReference type="InterPro" id="IPR007111">
    <property type="entry name" value="NACHT_NTPase"/>
</dbReference>
<dbReference type="Pfam" id="PF05729">
    <property type="entry name" value="NACHT"/>
    <property type="match status" value="1"/>
</dbReference>
<organism evidence="3 4">
    <name type="scientific">Nannospalax galili</name>
    <name type="common">Northern Israeli blind subterranean mole rat</name>
    <name type="synonym">Spalax galili</name>
    <dbReference type="NCBI Taxonomy" id="1026970"/>
    <lineage>
        <taxon>Eukaryota</taxon>
        <taxon>Metazoa</taxon>
        <taxon>Chordata</taxon>
        <taxon>Craniata</taxon>
        <taxon>Vertebrata</taxon>
        <taxon>Euteleostomi</taxon>
        <taxon>Mammalia</taxon>
        <taxon>Eutheria</taxon>
        <taxon>Euarchontoglires</taxon>
        <taxon>Glires</taxon>
        <taxon>Rodentia</taxon>
        <taxon>Myomorpha</taxon>
        <taxon>Muroidea</taxon>
        <taxon>Spalacidae</taxon>
        <taxon>Spalacinae</taxon>
        <taxon>Nannospalax</taxon>
    </lineage>
</organism>
<dbReference type="GO" id="GO:0000724">
    <property type="term" value="P:double-strand break repair via homologous recombination"/>
    <property type="evidence" value="ECO:0007669"/>
    <property type="project" value="TreeGrafter"/>
</dbReference>
<dbReference type="SUPFAM" id="SSF52540">
    <property type="entry name" value="P-loop containing nucleoside triphosphate hydrolases"/>
    <property type="match status" value="1"/>
</dbReference>
<gene>
    <name evidence="3" type="primary">Swsap1</name>
</gene>
<evidence type="ECO:0000256" key="1">
    <source>
        <dbReference type="SAM" id="MobiDB-lite"/>
    </source>
</evidence>
<evidence type="ECO:0000259" key="2">
    <source>
        <dbReference type="Pfam" id="PF05729"/>
    </source>
</evidence>
<proteinExistence type="predicted"/>
<dbReference type="AlphaFoldDB" id="A0A8C6R1F8"/>
<accession>A0A8C6R1F8</accession>